<dbReference type="GeneID" id="65094551"/>
<sequence>MLEIRDAEDDKRDEDIKLLCGEFERHSREENPEERALCRELIRYGDHLEEVQKQRAAEANRKKQLDLFDSRLSKEDFQKLTSHASFGAGIATNHGGGAASTDPPPGLLSSRVPAIQALLQQWTPL</sequence>
<dbReference type="RefSeq" id="XP_041690333.1">
    <property type="nucleotide sequence ID" value="XM_041824898.1"/>
</dbReference>
<dbReference type="EMBL" id="FCQH01000019">
    <property type="protein sequence ID" value="CVL07179.1"/>
    <property type="molecule type" value="Genomic_DNA"/>
</dbReference>
<dbReference type="AlphaFoldDB" id="A0A1L7U9V6"/>
<comment type="caution">
    <text evidence="2">The sequence shown here is derived from an EMBL/GenBank/DDBJ whole genome shotgun (WGS) entry which is preliminary data.</text>
</comment>
<organism evidence="2 3">
    <name type="scientific">Fusarium mangiferae</name>
    <name type="common">Mango malformation disease fungus</name>
    <dbReference type="NCBI Taxonomy" id="192010"/>
    <lineage>
        <taxon>Eukaryota</taxon>
        <taxon>Fungi</taxon>
        <taxon>Dikarya</taxon>
        <taxon>Ascomycota</taxon>
        <taxon>Pezizomycotina</taxon>
        <taxon>Sordariomycetes</taxon>
        <taxon>Hypocreomycetidae</taxon>
        <taxon>Hypocreales</taxon>
        <taxon>Nectriaceae</taxon>
        <taxon>Fusarium</taxon>
        <taxon>Fusarium fujikuroi species complex</taxon>
    </lineage>
</organism>
<name>A0A1L7U9V6_FUSMA</name>
<evidence type="ECO:0000256" key="1">
    <source>
        <dbReference type="SAM" id="MobiDB-lite"/>
    </source>
</evidence>
<evidence type="ECO:0000313" key="3">
    <source>
        <dbReference type="Proteomes" id="UP000184255"/>
    </source>
</evidence>
<dbReference type="Proteomes" id="UP000184255">
    <property type="component" value="Unassembled WGS sequence"/>
</dbReference>
<gene>
    <name evidence="2" type="ORF">FMAN_15310</name>
</gene>
<proteinExistence type="predicted"/>
<dbReference type="VEuPathDB" id="FungiDB:FMAN_15310"/>
<protein>
    <submittedName>
        <fullName evidence="2">Uncharacterized protein</fullName>
    </submittedName>
</protein>
<keyword evidence="3" id="KW-1185">Reference proteome</keyword>
<accession>A0A1L7U9V6</accession>
<reference evidence="3" key="1">
    <citation type="journal article" date="2016" name="Genome Biol. Evol.">
        <title>Comparative 'omics' of the Fusarium fujikuroi species complex highlights differences in genetic potential and metabolite synthesis.</title>
        <authorList>
            <person name="Niehaus E.-M."/>
            <person name="Muensterkoetter M."/>
            <person name="Proctor R.H."/>
            <person name="Brown D.W."/>
            <person name="Sharon A."/>
            <person name="Idan Y."/>
            <person name="Oren-Young L."/>
            <person name="Sieber C.M."/>
            <person name="Novak O."/>
            <person name="Pencik A."/>
            <person name="Tarkowska D."/>
            <person name="Hromadova K."/>
            <person name="Freeman S."/>
            <person name="Maymon M."/>
            <person name="Elazar M."/>
            <person name="Youssef S.A."/>
            <person name="El-Shabrawy E.S.M."/>
            <person name="Shalaby A.B.A."/>
            <person name="Houterman P."/>
            <person name="Brock N.L."/>
            <person name="Burkhardt I."/>
            <person name="Tsavkelova E.A."/>
            <person name="Dickschat J.S."/>
            <person name="Galuszka P."/>
            <person name="Gueldener U."/>
            <person name="Tudzynski B."/>
        </authorList>
    </citation>
    <scope>NUCLEOTIDE SEQUENCE [LARGE SCALE GENOMIC DNA]</scope>
    <source>
        <strain evidence="3">MRC7560</strain>
    </source>
</reference>
<feature type="region of interest" description="Disordered" evidence="1">
    <location>
        <begin position="88"/>
        <end position="108"/>
    </location>
</feature>
<evidence type="ECO:0000313" key="2">
    <source>
        <dbReference type="EMBL" id="CVL07179.1"/>
    </source>
</evidence>